<dbReference type="Pfam" id="PF13477">
    <property type="entry name" value="Glyco_trans_4_2"/>
    <property type="match status" value="1"/>
</dbReference>
<dbReference type="STRING" id="857293.CAAU_1711"/>
<feature type="domain" description="Glycosyltransferase subfamily 4-like N-terminal" evidence="2">
    <location>
        <begin position="155"/>
        <end position="293"/>
    </location>
</feature>
<dbReference type="Gene3D" id="1.25.40.10">
    <property type="entry name" value="Tetratricopeptide repeat domain"/>
    <property type="match status" value="1"/>
</dbReference>
<name>I7K8C5_9CLOT</name>
<feature type="repeat" description="TPR" evidence="1">
    <location>
        <begin position="40"/>
        <end position="73"/>
    </location>
</feature>
<reference evidence="5 6" key="1">
    <citation type="journal article" date="2011" name="J. Bacteriol.">
        <title>Draft genome sequence of Caloramator australicus strain RC3T, a thermoanaerobe from the Great Artesian Basin of Australia.</title>
        <authorList>
            <person name="Ogg C.D."/>
            <person name="Patel B.K.C."/>
        </authorList>
    </citation>
    <scope>NUCLEOTIDE SEQUENCE [LARGE SCALE GENOMIC DNA]</scope>
    <source>
        <strain evidence="5 6">RC3</strain>
    </source>
</reference>
<evidence type="ECO:0000259" key="4">
    <source>
        <dbReference type="Pfam" id="PF26337"/>
    </source>
</evidence>
<protein>
    <submittedName>
        <fullName evidence="5">Uncharacterized protein</fullName>
    </submittedName>
</protein>
<evidence type="ECO:0000259" key="2">
    <source>
        <dbReference type="Pfam" id="PF13439"/>
    </source>
</evidence>
<evidence type="ECO:0000313" key="6">
    <source>
        <dbReference type="Proteomes" id="UP000007652"/>
    </source>
</evidence>
<accession>I7K8C5</accession>
<gene>
    <name evidence="5" type="ORF">CAAU_1711</name>
</gene>
<dbReference type="AlphaFoldDB" id="I7K8C5"/>
<feature type="domain" description="Glycosyltransferase subfamily 4-like N-terminal" evidence="3">
    <location>
        <begin position="564"/>
        <end position="615"/>
    </location>
</feature>
<dbReference type="Gene3D" id="3.40.50.2000">
    <property type="entry name" value="Glycogen Phosphorylase B"/>
    <property type="match status" value="4"/>
</dbReference>
<dbReference type="eggNOG" id="COG0438">
    <property type="taxonomic scope" value="Bacteria"/>
</dbReference>
<proteinExistence type="predicted"/>
<dbReference type="EMBL" id="CAKP01000093">
    <property type="protein sequence ID" value="CCJ33795.1"/>
    <property type="molecule type" value="Genomic_DNA"/>
</dbReference>
<evidence type="ECO:0000313" key="5">
    <source>
        <dbReference type="EMBL" id="CCJ33795.1"/>
    </source>
</evidence>
<dbReference type="OrthoDB" id="9787617at2"/>
<dbReference type="PROSITE" id="PS50005">
    <property type="entry name" value="TPR"/>
    <property type="match status" value="2"/>
</dbReference>
<dbReference type="Proteomes" id="UP000007652">
    <property type="component" value="Unassembled WGS sequence"/>
</dbReference>
<feature type="repeat" description="TPR" evidence="1">
    <location>
        <begin position="74"/>
        <end position="107"/>
    </location>
</feature>
<keyword evidence="1" id="KW-0802">TPR repeat</keyword>
<comment type="caution">
    <text evidence="5">The sequence shown here is derived from an EMBL/GenBank/DDBJ whole genome shotgun (WGS) entry which is preliminary data.</text>
</comment>
<dbReference type="SUPFAM" id="SSF53756">
    <property type="entry name" value="UDP-Glycosyltransferase/glycogen phosphorylase"/>
    <property type="match status" value="2"/>
</dbReference>
<feature type="domain" description="Glucosyltransferase 3-like C-terminal" evidence="4">
    <location>
        <begin position="333"/>
        <end position="455"/>
    </location>
</feature>
<dbReference type="eggNOG" id="COG0457">
    <property type="taxonomic scope" value="Bacteria"/>
</dbReference>
<dbReference type="Pfam" id="PF26337">
    <property type="entry name" value="Gtf3_C"/>
    <property type="match status" value="1"/>
</dbReference>
<dbReference type="InterPro" id="IPR028098">
    <property type="entry name" value="Glyco_trans_4-like_N"/>
</dbReference>
<dbReference type="Pfam" id="PF13439">
    <property type="entry name" value="Glyco_transf_4"/>
    <property type="match status" value="1"/>
</dbReference>
<dbReference type="Pfam" id="PF13414">
    <property type="entry name" value="TPR_11"/>
    <property type="match status" value="1"/>
</dbReference>
<dbReference type="SUPFAM" id="SSF48452">
    <property type="entry name" value="TPR-like"/>
    <property type="match status" value="1"/>
</dbReference>
<dbReference type="InterPro" id="IPR011990">
    <property type="entry name" value="TPR-like_helical_dom_sf"/>
</dbReference>
<dbReference type="SMART" id="SM00028">
    <property type="entry name" value="TPR"/>
    <property type="match status" value="2"/>
</dbReference>
<dbReference type="InterPro" id="IPR058592">
    <property type="entry name" value="Gtf3_C"/>
</dbReference>
<keyword evidence="6" id="KW-1185">Reference proteome</keyword>
<evidence type="ECO:0000256" key="1">
    <source>
        <dbReference type="PROSITE-ProRule" id="PRU00339"/>
    </source>
</evidence>
<dbReference type="InterPro" id="IPR019734">
    <property type="entry name" value="TPR_rpt"/>
</dbReference>
<dbReference type="RefSeq" id="WP_008909054.1">
    <property type="nucleotide sequence ID" value="NZ_CAKP01000093.1"/>
</dbReference>
<organism evidence="5 6">
    <name type="scientific">Caloramator australicus RC3</name>
    <dbReference type="NCBI Taxonomy" id="857293"/>
    <lineage>
        <taxon>Bacteria</taxon>
        <taxon>Bacillati</taxon>
        <taxon>Bacillota</taxon>
        <taxon>Clostridia</taxon>
        <taxon>Eubacteriales</taxon>
        <taxon>Clostridiaceae</taxon>
        <taxon>Caloramator</taxon>
    </lineage>
</organism>
<evidence type="ECO:0000259" key="3">
    <source>
        <dbReference type="Pfam" id="PF13477"/>
    </source>
</evidence>
<sequence length="855" mass="100855">MIEERKKRIKSMIEEQINRGLLDEAKFYITEYMKIVNDDSEIYSMLGVIFILQNDLEKAEESLIRGLYLDKDNFDIHYNLGYVYEKMEYFMDAYIHYYKALKLCDNTNLKEEINNFLINLRNNINNVSNLENYVNSYENIKKIVIVQDIPCIRTHKIAKMIASKGIQVDLMYYSLHPLQVYGEIELPYKNIYKISDAKAFIEFINKSDYDIVYSANEPDYFTVLLLAADKPVIHDTHDMMSIRSKLSNEQIVLEYIANKNAHGNIYVHELQKEIAQNKFGITNKHIFVLNNLIERNLIPKNYKPKLSSLDGKIHCVYEGGLSSNKASHRYLEDFFKRLASENIHVHIYGHVDNNYILNLVKFSPFIHYEGILPPKELIFEMTQYDVGLAYFNVNENNYYHINTVSPNKVYDYLAAGLPIAFSDLVSLKLFNEEYKVGKVIDIKKPLYKQILEITNIKIERDFIVKNNLFINSHVHELIKFFNDVKNDFKKTLSNKSDNKLLIIRSLYSIFIEEFVKRIYENFNIKVDLMTFDDKYKNCVNAYINQFFIINQENFANKIKQLDFYDCINIHYVTPIYAYVIEEIRKKCNMLVVTVWGSDYYRSNNDIRELQRKIYDSADVITFASEEIKNDFLNYYGKDYESKAVVCRFGLTTLEEIDKLENIDRNELKKILEIPDDKLVISIGYNASKEHNHLKIIEEIDKVKYQFNRDVFLLLPMTYNGDEEYKKEVKNKLANLGLEYKVLEDYLPISDFVKYEKVTDIMLQLQTTDALSASMQENLYCGNVVITGSWLPYRILEDNGCWFIKIEKINDLSNIISEVVNNYELYKTKTSNNKKIIYNLSSWRTNIYQWGNLLIK</sequence>